<dbReference type="GO" id="GO:0008810">
    <property type="term" value="F:cellulase activity"/>
    <property type="evidence" value="ECO:0007669"/>
    <property type="project" value="UniProtKB-EC"/>
</dbReference>
<dbReference type="Proteomes" id="UP000085678">
    <property type="component" value="Unplaced"/>
</dbReference>
<dbReference type="InterPro" id="IPR012341">
    <property type="entry name" value="6hp_glycosidase-like_sf"/>
</dbReference>
<dbReference type="KEGG" id="lak:106170695"/>
<feature type="domain" description="Glycoside hydrolase family 9" evidence="11">
    <location>
        <begin position="316"/>
        <end position="365"/>
    </location>
</feature>
<dbReference type="EC" id="3.2.1.4" evidence="3"/>
<evidence type="ECO:0000256" key="7">
    <source>
        <dbReference type="ARBA" id="ARBA00023295"/>
    </source>
</evidence>
<evidence type="ECO:0000256" key="8">
    <source>
        <dbReference type="ARBA" id="ARBA00023326"/>
    </source>
</evidence>
<dbReference type="STRING" id="7574.A0A1S3J8C9"/>
<evidence type="ECO:0000259" key="11">
    <source>
        <dbReference type="Pfam" id="PF00759"/>
    </source>
</evidence>
<dbReference type="Pfam" id="PF00553">
    <property type="entry name" value="CBM_2"/>
    <property type="match status" value="1"/>
</dbReference>
<dbReference type="InterPro" id="IPR001919">
    <property type="entry name" value="CBD2"/>
</dbReference>
<keyword evidence="7" id="KW-0326">Glycosidase</keyword>
<dbReference type="GO" id="GO:0030247">
    <property type="term" value="F:polysaccharide binding"/>
    <property type="evidence" value="ECO:0007669"/>
    <property type="project" value="InterPro"/>
</dbReference>
<dbReference type="InterPro" id="IPR008965">
    <property type="entry name" value="CBM2/CBM3_carb-bd_dom_sf"/>
</dbReference>
<dbReference type="SUPFAM" id="SSF49384">
    <property type="entry name" value="Carbohydrate-binding domain"/>
    <property type="match status" value="3"/>
</dbReference>
<keyword evidence="5" id="KW-0136">Cellulose degradation</keyword>
<keyword evidence="9" id="KW-0732">Signal</keyword>
<dbReference type="InterPro" id="IPR008928">
    <property type="entry name" value="6-hairpin_glycosidase_sf"/>
</dbReference>
<keyword evidence="4" id="KW-0378">Hydrolase</keyword>
<dbReference type="Pfam" id="PF00759">
    <property type="entry name" value="Glyco_hydro_9"/>
    <property type="match status" value="1"/>
</dbReference>
<comment type="catalytic activity">
    <reaction evidence="1">
        <text>Endohydrolysis of (1-&gt;4)-beta-D-glucosidic linkages in cellulose, lichenin and cereal beta-D-glucans.</text>
        <dbReference type="EC" id="3.2.1.4"/>
    </reaction>
</comment>
<dbReference type="InterPro" id="IPR001701">
    <property type="entry name" value="Glyco_hydro_9"/>
</dbReference>
<protein>
    <recommendedName>
        <fullName evidence="3">cellulase</fullName>
        <ecNumber evidence="3">3.2.1.4</ecNumber>
    </recommendedName>
</protein>
<gene>
    <name evidence="13" type="primary">LOC106170695</name>
</gene>
<reference evidence="13" key="1">
    <citation type="submission" date="2025-08" db="UniProtKB">
        <authorList>
            <consortium name="RefSeq"/>
        </authorList>
    </citation>
    <scope>IDENTIFICATION</scope>
    <source>
        <tissue evidence="13">Gonads</tissue>
    </source>
</reference>
<proteinExistence type="inferred from homology"/>
<organism evidence="12 13">
    <name type="scientific">Lingula anatina</name>
    <name type="common">Brachiopod</name>
    <name type="synonym">Lingula unguis</name>
    <dbReference type="NCBI Taxonomy" id="7574"/>
    <lineage>
        <taxon>Eukaryota</taxon>
        <taxon>Metazoa</taxon>
        <taxon>Spiralia</taxon>
        <taxon>Lophotrochozoa</taxon>
        <taxon>Brachiopoda</taxon>
        <taxon>Linguliformea</taxon>
        <taxon>Lingulata</taxon>
        <taxon>Lingulida</taxon>
        <taxon>Linguloidea</taxon>
        <taxon>Lingulidae</taxon>
        <taxon>Lingula</taxon>
    </lineage>
</organism>
<evidence type="ECO:0000256" key="6">
    <source>
        <dbReference type="ARBA" id="ARBA00023277"/>
    </source>
</evidence>
<dbReference type="GeneID" id="106170695"/>
<dbReference type="AlphaFoldDB" id="A0A1S3J8C9"/>
<name>A0A1S3J8C9_LINAN</name>
<keyword evidence="8" id="KW-0624">Polysaccharide degradation</keyword>
<feature type="domain" description="CBM2" evidence="10">
    <location>
        <begin position="116"/>
        <end position="204"/>
    </location>
</feature>
<dbReference type="RefSeq" id="XP_013406119.1">
    <property type="nucleotide sequence ID" value="XM_013550665.1"/>
</dbReference>
<dbReference type="Gene3D" id="2.60.40.290">
    <property type="match status" value="3"/>
</dbReference>
<evidence type="ECO:0000256" key="5">
    <source>
        <dbReference type="ARBA" id="ARBA00023001"/>
    </source>
</evidence>
<evidence type="ECO:0000313" key="12">
    <source>
        <dbReference type="Proteomes" id="UP000085678"/>
    </source>
</evidence>
<evidence type="ECO:0000256" key="1">
    <source>
        <dbReference type="ARBA" id="ARBA00000966"/>
    </source>
</evidence>
<dbReference type="OrthoDB" id="10257085at2759"/>
<sequence length="374" mass="41880">MLLELLLMSLGVAVVTGDVRVVNSWNDGFEGYITAPVGKDHANWTLTLIFDKPLWQLEIWEADIVGTELNNRVWHIKNKDYNGAKKQGESVTMNFVARGPAKWASVSSLSGNPEVKVMGAWDGGFEGYIIVPVSKSHTSWTLGLIFDQQLRNLEIWDADVVRSEMNKRVWYIKNKDHNGVKQPGERITMNFVARGNAKSAAVTSISDDPNAFVLASWHNGFEGYINAPVTKNHKEWTLALTFDKPIDRLEIWDADVVRSEQNGKVWYIKNKAHNGVKQPGDHIKMNFLAWGGAKSATVTGPTGATTSLNTASVYDYDEVLRKSILFYESQRSGKLPSTNRISWRGNSALGDRGKNREDLTGGWYDDMGCRCRPQ</sequence>
<dbReference type="InterPro" id="IPR012291">
    <property type="entry name" value="CBM2_carb-bd_dom_sf"/>
</dbReference>
<dbReference type="InParanoid" id="A0A1S3J8C9"/>
<dbReference type="PANTHER" id="PTHR22298">
    <property type="entry name" value="ENDO-1,4-BETA-GLUCANASE"/>
    <property type="match status" value="1"/>
</dbReference>
<feature type="chain" id="PRO_5010302735" description="cellulase" evidence="9">
    <location>
        <begin position="18"/>
        <end position="374"/>
    </location>
</feature>
<accession>A0A1S3J8C9</accession>
<dbReference type="SUPFAM" id="SSF48208">
    <property type="entry name" value="Six-hairpin glycosidases"/>
    <property type="match status" value="1"/>
</dbReference>
<dbReference type="Gene3D" id="1.50.10.10">
    <property type="match status" value="1"/>
</dbReference>
<feature type="signal peptide" evidence="9">
    <location>
        <begin position="1"/>
        <end position="17"/>
    </location>
</feature>
<evidence type="ECO:0000256" key="4">
    <source>
        <dbReference type="ARBA" id="ARBA00022801"/>
    </source>
</evidence>
<dbReference type="GO" id="GO:0030245">
    <property type="term" value="P:cellulose catabolic process"/>
    <property type="evidence" value="ECO:0007669"/>
    <property type="project" value="UniProtKB-KW"/>
</dbReference>
<keyword evidence="6" id="KW-0119">Carbohydrate metabolism</keyword>
<evidence type="ECO:0000256" key="3">
    <source>
        <dbReference type="ARBA" id="ARBA00012601"/>
    </source>
</evidence>
<comment type="similarity">
    <text evidence="2">Belongs to the glycosyl hydrolase 9 (cellulase E) family.</text>
</comment>
<evidence type="ECO:0000256" key="9">
    <source>
        <dbReference type="SAM" id="SignalP"/>
    </source>
</evidence>
<keyword evidence="12" id="KW-1185">Reference proteome</keyword>
<evidence type="ECO:0000256" key="2">
    <source>
        <dbReference type="ARBA" id="ARBA00007072"/>
    </source>
</evidence>
<evidence type="ECO:0000259" key="10">
    <source>
        <dbReference type="Pfam" id="PF00553"/>
    </source>
</evidence>
<evidence type="ECO:0000313" key="13">
    <source>
        <dbReference type="RefSeq" id="XP_013406119.1"/>
    </source>
</evidence>